<dbReference type="Gene3D" id="1.10.287.1700">
    <property type="match status" value="1"/>
</dbReference>
<dbReference type="Proteomes" id="UP001316189">
    <property type="component" value="Chromosome"/>
</dbReference>
<dbReference type="EMBL" id="CP101988">
    <property type="protein sequence ID" value="UUI75942.1"/>
    <property type="molecule type" value="Genomic_DNA"/>
</dbReference>
<keyword evidence="7" id="KW-1005">Bacterial flagellum biogenesis</keyword>
<organism evidence="12 13">
    <name type="scientific">Cellulomonas chengniuliangii</name>
    <dbReference type="NCBI Taxonomy" id="2968084"/>
    <lineage>
        <taxon>Bacteria</taxon>
        <taxon>Bacillati</taxon>
        <taxon>Actinomycetota</taxon>
        <taxon>Actinomycetes</taxon>
        <taxon>Micrococcales</taxon>
        <taxon>Cellulomonadaceae</taxon>
        <taxon>Cellulomonas</taxon>
    </lineage>
</organism>
<keyword evidence="6" id="KW-0145">Chemotaxis</keyword>
<proteinExistence type="inferred from homology"/>
<accession>A0ABY5KZJ3</accession>
<evidence type="ECO:0000256" key="9">
    <source>
        <dbReference type="ARBA" id="ARBA00023136"/>
    </source>
</evidence>
<dbReference type="InterPro" id="IPR012823">
    <property type="entry name" value="Flagell_FliJ"/>
</dbReference>
<evidence type="ECO:0000256" key="5">
    <source>
        <dbReference type="ARBA" id="ARBA00022475"/>
    </source>
</evidence>
<dbReference type="InterPro" id="IPR053716">
    <property type="entry name" value="Flag_assembly_chemotaxis_eff"/>
</dbReference>
<name>A0ABY5KZJ3_9CELL</name>
<evidence type="ECO:0000256" key="11">
    <source>
        <dbReference type="SAM" id="MobiDB-lite"/>
    </source>
</evidence>
<comment type="similarity">
    <text evidence="2">Belongs to the FliJ family.</text>
</comment>
<evidence type="ECO:0000256" key="2">
    <source>
        <dbReference type="ARBA" id="ARBA00010004"/>
    </source>
</evidence>
<comment type="subcellular location">
    <subcellularLocation>
        <location evidence="1">Cell membrane</location>
        <topology evidence="1">Peripheral membrane protein</topology>
        <orientation evidence="1">Cytoplasmic side</orientation>
    </subcellularLocation>
</comment>
<keyword evidence="8" id="KW-0653">Protein transport</keyword>
<evidence type="ECO:0000256" key="4">
    <source>
        <dbReference type="ARBA" id="ARBA00022448"/>
    </source>
</evidence>
<keyword evidence="4" id="KW-0813">Transport</keyword>
<keyword evidence="13" id="KW-1185">Reference proteome</keyword>
<sequence>MSRAFRLASLLRLRGIAEDRAAVELAAATRRRDEAERRRLDTEVMLGNAALPARADELHWRAAIASRTALSGLLIEHGTRVARAQDDVDGAQGVWSQARTATRTLEKLEERHDAEVRSEDERAEQAVLDEVAGRRRPAGADGGPR</sequence>
<evidence type="ECO:0000256" key="7">
    <source>
        <dbReference type="ARBA" id="ARBA00022795"/>
    </source>
</evidence>
<keyword evidence="12" id="KW-0282">Flagellum</keyword>
<evidence type="ECO:0000256" key="10">
    <source>
        <dbReference type="ARBA" id="ARBA00023225"/>
    </source>
</evidence>
<evidence type="ECO:0000313" key="12">
    <source>
        <dbReference type="EMBL" id="UUI75942.1"/>
    </source>
</evidence>
<keyword evidence="12" id="KW-0969">Cilium</keyword>
<dbReference type="Pfam" id="PF02050">
    <property type="entry name" value="FliJ"/>
    <property type="match status" value="1"/>
</dbReference>
<evidence type="ECO:0000256" key="3">
    <source>
        <dbReference type="ARBA" id="ARBA00020392"/>
    </source>
</evidence>
<evidence type="ECO:0000256" key="1">
    <source>
        <dbReference type="ARBA" id="ARBA00004413"/>
    </source>
</evidence>
<evidence type="ECO:0000256" key="8">
    <source>
        <dbReference type="ARBA" id="ARBA00022927"/>
    </source>
</evidence>
<keyword evidence="9" id="KW-0472">Membrane</keyword>
<feature type="compositionally biased region" description="Basic and acidic residues" evidence="11">
    <location>
        <begin position="105"/>
        <end position="124"/>
    </location>
</feature>
<protein>
    <recommendedName>
        <fullName evidence="3">Flagellar FliJ protein</fullName>
    </recommendedName>
</protein>
<evidence type="ECO:0000256" key="6">
    <source>
        <dbReference type="ARBA" id="ARBA00022500"/>
    </source>
</evidence>
<evidence type="ECO:0000313" key="13">
    <source>
        <dbReference type="Proteomes" id="UP001316189"/>
    </source>
</evidence>
<keyword evidence="5" id="KW-1003">Cell membrane</keyword>
<gene>
    <name evidence="12" type="ORF">NP064_03270</name>
</gene>
<reference evidence="12 13" key="1">
    <citation type="submission" date="2022-07" db="EMBL/GenBank/DDBJ databases">
        <title>Novel species in genus cellulomonas.</title>
        <authorList>
            <person name="Ye L."/>
        </authorList>
    </citation>
    <scope>NUCLEOTIDE SEQUENCE [LARGE SCALE GENOMIC DNA]</scope>
    <source>
        <strain evidence="13">zg-Y338</strain>
    </source>
</reference>
<feature type="region of interest" description="Disordered" evidence="11">
    <location>
        <begin position="105"/>
        <end position="145"/>
    </location>
</feature>
<keyword evidence="10" id="KW-1006">Bacterial flagellum protein export</keyword>
<dbReference type="RefSeq" id="WP_227567938.1">
    <property type="nucleotide sequence ID" value="NZ_CP101988.1"/>
</dbReference>
<keyword evidence="12" id="KW-0966">Cell projection</keyword>